<feature type="region of interest" description="Disordered" evidence="1">
    <location>
        <begin position="224"/>
        <end position="298"/>
    </location>
</feature>
<dbReference type="AlphaFoldDB" id="B9TDL4"/>
<feature type="compositionally biased region" description="Low complexity" evidence="1">
    <location>
        <begin position="16"/>
        <end position="27"/>
    </location>
</feature>
<dbReference type="EMBL" id="EQ978273">
    <property type="protein sequence ID" value="EEF26049.1"/>
    <property type="molecule type" value="Genomic_DNA"/>
</dbReference>
<feature type="region of interest" description="Disordered" evidence="1">
    <location>
        <begin position="70"/>
        <end position="95"/>
    </location>
</feature>
<evidence type="ECO:0000313" key="3">
    <source>
        <dbReference type="Proteomes" id="UP000008311"/>
    </source>
</evidence>
<dbReference type="InParanoid" id="B9TDL4"/>
<feature type="compositionally biased region" description="Basic and acidic residues" evidence="1">
    <location>
        <begin position="1"/>
        <end position="14"/>
    </location>
</feature>
<organism evidence="2 3">
    <name type="scientific">Ricinus communis</name>
    <name type="common">Castor bean</name>
    <dbReference type="NCBI Taxonomy" id="3988"/>
    <lineage>
        <taxon>Eukaryota</taxon>
        <taxon>Viridiplantae</taxon>
        <taxon>Streptophyta</taxon>
        <taxon>Embryophyta</taxon>
        <taxon>Tracheophyta</taxon>
        <taxon>Spermatophyta</taxon>
        <taxon>Magnoliopsida</taxon>
        <taxon>eudicotyledons</taxon>
        <taxon>Gunneridae</taxon>
        <taxon>Pentapetalae</taxon>
        <taxon>rosids</taxon>
        <taxon>fabids</taxon>
        <taxon>Malpighiales</taxon>
        <taxon>Euphorbiaceae</taxon>
        <taxon>Acalyphoideae</taxon>
        <taxon>Acalypheae</taxon>
        <taxon>Ricinus</taxon>
    </lineage>
</organism>
<feature type="compositionally biased region" description="Basic and acidic residues" evidence="1">
    <location>
        <begin position="169"/>
        <end position="189"/>
    </location>
</feature>
<accession>B9TDL4</accession>
<keyword evidence="3" id="KW-1185">Reference proteome</keyword>
<gene>
    <name evidence="2" type="ORF">RCOM_1939510</name>
</gene>
<protein>
    <submittedName>
        <fullName evidence="2">Uncharacterized protein</fullName>
    </submittedName>
</protein>
<proteinExistence type="predicted"/>
<sequence>MDHQIAGRGVDKHLFAGAPQRGRAQQPRRPDDPTRAEREPDVPSRENRHHRLTSPDARCVSESLAPMLPKWMLTRASPTGDDTRPPGAERALGDAMPHLRHRLRLGCRRGAVLAANRKDPHAPVVRPRGPDRDSRLRAGADTHSHARGQQRRADRREHHPAARLHRDRRAGGDDDRRLRCGRRRQGDSRRVRRGAQAQLRRGRHAAPGLVGLYRLFGLAGALDGGSQHRAQPLRSGSRRRQQGELRRAGGALRPALQAIRRGQERRDRAQGTGHHPPAGHAGSRHGPGQEGPRPELMS</sequence>
<feature type="region of interest" description="Disordered" evidence="1">
    <location>
        <begin position="1"/>
        <end position="56"/>
    </location>
</feature>
<reference evidence="3" key="1">
    <citation type="journal article" date="2010" name="Nat. Biotechnol.">
        <title>Draft genome sequence of the oilseed species Ricinus communis.</title>
        <authorList>
            <person name="Chan A.P."/>
            <person name="Crabtree J."/>
            <person name="Zhao Q."/>
            <person name="Lorenzi H."/>
            <person name="Orvis J."/>
            <person name="Puiu D."/>
            <person name="Melake-Berhan A."/>
            <person name="Jones K.M."/>
            <person name="Redman J."/>
            <person name="Chen G."/>
            <person name="Cahoon E.B."/>
            <person name="Gedil M."/>
            <person name="Stanke M."/>
            <person name="Haas B.J."/>
            <person name="Wortman J.R."/>
            <person name="Fraser-Liggett C.M."/>
            <person name="Ravel J."/>
            <person name="Rabinowicz P.D."/>
        </authorList>
    </citation>
    <scope>NUCLEOTIDE SEQUENCE [LARGE SCALE GENOMIC DNA]</scope>
    <source>
        <strain evidence="3">cv. Hale</strain>
    </source>
</reference>
<name>B9TDL4_RICCO</name>
<feature type="region of interest" description="Disordered" evidence="1">
    <location>
        <begin position="114"/>
        <end position="202"/>
    </location>
</feature>
<evidence type="ECO:0000313" key="2">
    <source>
        <dbReference type="EMBL" id="EEF26049.1"/>
    </source>
</evidence>
<feature type="compositionally biased region" description="Basic and acidic residues" evidence="1">
    <location>
        <begin position="151"/>
        <end position="160"/>
    </location>
</feature>
<dbReference type="Proteomes" id="UP000008311">
    <property type="component" value="Unassembled WGS sequence"/>
</dbReference>
<feature type="compositionally biased region" description="Low complexity" evidence="1">
    <location>
        <begin position="270"/>
        <end position="286"/>
    </location>
</feature>
<feature type="compositionally biased region" description="Basic and acidic residues" evidence="1">
    <location>
        <begin position="128"/>
        <end position="144"/>
    </location>
</feature>
<feature type="compositionally biased region" description="Basic and acidic residues" evidence="1">
    <location>
        <begin position="28"/>
        <end position="46"/>
    </location>
</feature>
<evidence type="ECO:0000256" key="1">
    <source>
        <dbReference type="SAM" id="MobiDB-lite"/>
    </source>
</evidence>